<dbReference type="AlphaFoldDB" id="A0A2Z4ILZ4"/>
<comment type="similarity">
    <text evidence="1">Belongs to the 'phage' integrase family.</text>
</comment>
<dbReference type="InterPro" id="IPR050090">
    <property type="entry name" value="Tyrosine_recombinase_XerCD"/>
</dbReference>
<dbReference type="GO" id="GO:0015074">
    <property type="term" value="P:DNA integration"/>
    <property type="evidence" value="ECO:0007669"/>
    <property type="project" value="InterPro"/>
</dbReference>
<dbReference type="InterPro" id="IPR035386">
    <property type="entry name" value="Arm-DNA-bind_5"/>
</dbReference>
<accession>A0A2Z4ILZ4</accession>
<keyword evidence="6" id="KW-1185">Reference proteome</keyword>
<dbReference type="OrthoDB" id="9806835at2"/>
<protein>
    <recommendedName>
        <fullName evidence="4">Tyr recombinase domain-containing protein</fullName>
    </recommendedName>
</protein>
<reference evidence="5 6" key="1">
    <citation type="submission" date="2018-06" db="EMBL/GenBank/DDBJ databases">
        <title>Echinicola strongylocentroti sp. nov., isolated from a sea urchin Strongylocentrotus intermedius.</title>
        <authorList>
            <person name="Bae S.S."/>
        </authorList>
    </citation>
    <scope>NUCLEOTIDE SEQUENCE [LARGE SCALE GENOMIC DNA]</scope>
    <source>
        <strain evidence="5 6">MEBiC08714</strain>
    </source>
</reference>
<evidence type="ECO:0000256" key="1">
    <source>
        <dbReference type="ARBA" id="ARBA00008857"/>
    </source>
</evidence>
<dbReference type="Pfam" id="PF00589">
    <property type="entry name" value="Phage_integrase"/>
    <property type="match status" value="1"/>
</dbReference>
<dbReference type="KEGG" id="est:DN752_19460"/>
<dbReference type="InterPro" id="IPR013762">
    <property type="entry name" value="Integrase-like_cat_sf"/>
</dbReference>
<evidence type="ECO:0000259" key="4">
    <source>
        <dbReference type="PROSITE" id="PS51898"/>
    </source>
</evidence>
<dbReference type="Gene3D" id="1.10.443.10">
    <property type="entry name" value="Intergrase catalytic core"/>
    <property type="match status" value="1"/>
</dbReference>
<dbReference type="InterPro" id="IPR002104">
    <property type="entry name" value="Integrase_catalytic"/>
</dbReference>
<dbReference type="InterPro" id="IPR011010">
    <property type="entry name" value="DNA_brk_join_enz"/>
</dbReference>
<keyword evidence="2" id="KW-0238">DNA-binding</keyword>
<dbReference type="PROSITE" id="PS51898">
    <property type="entry name" value="TYR_RECOMBINASE"/>
    <property type="match status" value="1"/>
</dbReference>
<dbReference type="SUPFAM" id="SSF56349">
    <property type="entry name" value="DNA breaking-rejoining enzymes"/>
    <property type="match status" value="1"/>
</dbReference>
<dbReference type="InterPro" id="IPR010998">
    <property type="entry name" value="Integrase_recombinase_N"/>
</dbReference>
<dbReference type="Gene3D" id="1.10.150.130">
    <property type="match status" value="1"/>
</dbReference>
<proteinExistence type="inferred from homology"/>
<feature type="domain" description="Tyr recombinase" evidence="4">
    <location>
        <begin position="216"/>
        <end position="398"/>
    </location>
</feature>
<organism evidence="5 6">
    <name type="scientific">Echinicola strongylocentroti</name>
    <dbReference type="NCBI Taxonomy" id="1795355"/>
    <lineage>
        <taxon>Bacteria</taxon>
        <taxon>Pseudomonadati</taxon>
        <taxon>Bacteroidota</taxon>
        <taxon>Cytophagia</taxon>
        <taxon>Cytophagales</taxon>
        <taxon>Cyclobacteriaceae</taxon>
        <taxon>Echinicola</taxon>
    </lineage>
</organism>
<dbReference type="GO" id="GO:0003677">
    <property type="term" value="F:DNA binding"/>
    <property type="evidence" value="ECO:0007669"/>
    <property type="project" value="UniProtKB-KW"/>
</dbReference>
<dbReference type="Pfam" id="PF13102">
    <property type="entry name" value="Phage_int_SAM_5"/>
    <property type="match status" value="1"/>
</dbReference>
<dbReference type="EMBL" id="CP030041">
    <property type="protein sequence ID" value="AWW32141.1"/>
    <property type="molecule type" value="Genomic_DNA"/>
</dbReference>
<dbReference type="Pfam" id="PF17293">
    <property type="entry name" value="Arm-DNA-bind_5"/>
    <property type="match status" value="1"/>
</dbReference>
<dbReference type="PANTHER" id="PTHR30349">
    <property type="entry name" value="PHAGE INTEGRASE-RELATED"/>
    <property type="match status" value="1"/>
</dbReference>
<dbReference type="GO" id="GO:0006310">
    <property type="term" value="P:DNA recombination"/>
    <property type="evidence" value="ECO:0007669"/>
    <property type="project" value="UniProtKB-KW"/>
</dbReference>
<sequence>MKPVSVGFNLDKASNIQSGLRARFSYKGKQFLYSTGIIVLSENWEKSKQRMNPKKEFGWEVNDQLDEISKVIKKVVISLYIHKSDVITSKQMKFLIDAARQAKQEEAKPVSSTNSVKEFFEDWITKKSKGKDGYFKRRWKTTVNNALEIYPLLRFTDINEAFFSDYVENLADVEQNVNNTINGKVKRMQQLCREAMKYGYTVNPHFNDFRFPGEKLPPVYLTWKEVEKIEQQDPDFYSDAFLFRCYTGVRFSDMKNLNQYMIQKNGGKMVLRFDIVKQRKHHLIFLPKQAYNLWKRNDFNWSRNRNQTENEQIKIIAKRAKLRRLVQIMRHRNDKLEVKQSPIFDIISTHMARRTFAREWYERGGDLNKLREYLGHAELATTLNYIGVENDEVNNEASRLFG</sequence>
<evidence type="ECO:0000313" key="6">
    <source>
        <dbReference type="Proteomes" id="UP000248688"/>
    </source>
</evidence>
<dbReference type="PANTHER" id="PTHR30349:SF64">
    <property type="entry name" value="PROPHAGE INTEGRASE INTD-RELATED"/>
    <property type="match status" value="1"/>
</dbReference>
<dbReference type="InterPro" id="IPR025269">
    <property type="entry name" value="SAM-like_dom"/>
</dbReference>
<gene>
    <name evidence="5" type="ORF">DN752_19460</name>
</gene>
<dbReference type="Proteomes" id="UP000248688">
    <property type="component" value="Chromosome"/>
</dbReference>
<name>A0A2Z4ILZ4_9BACT</name>
<evidence type="ECO:0000256" key="3">
    <source>
        <dbReference type="ARBA" id="ARBA00023172"/>
    </source>
</evidence>
<evidence type="ECO:0000256" key="2">
    <source>
        <dbReference type="ARBA" id="ARBA00023125"/>
    </source>
</evidence>
<dbReference type="RefSeq" id="WP_112785514.1">
    <property type="nucleotide sequence ID" value="NZ_CP030041.1"/>
</dbReference>
<keyword evidence="3" id="KW-0233">DNA recombination</keyword>
<evidence type="ECO:0000313" key="5">
    <source>
        <dbReference type="EMBL" id="AWW32141.1"/>
    </source>
</evidence>